<evidence type="ECO:0000313" key="2">
    <source>
        <dbReference type="EMBL" id="KAJ1724111.1"/>
    </source>
</evidence>
<keyword evidence="3" id="KW-1185">Reference proteome</keyword>
<proteinExistence type="predicted"/>
<dbReference type="Proteomes" id="UP001149813">
    <property type="component" value="Unassembled WGS sequence"/>
</dbReference>
<dbReference type="OrthoDB" id="2254641at2759"/>
<sequence>MSSSSQSDTPPDTPAAGDGTSSGIRGLADTAQTLGSSVQAMQQALLGNLQQAALMTSSMNQMMEELVRRAIHTTVEAESAARGCALHVKVLNRSPVPLTSLTLRLRFAPRRALSETLGVRLRGPGDGGLFAGVEQDGLLGPEADGVLVECAVPAGLASGAACAGEVHVEIERPVQLSGRVSVGFASPGTGQLLAVENRFGIHLAQLMRCAYAADGGALPEALEGADMLDLDLAAARSVFAVPPAQGVAAGAVLSAEFGRDRLLLRVVSVSDDLRSARCQWLRPDDKLLPLIAVLSEELAIES</sequence>
<name>A0A9W7XZQ8_9FUNG</name>
<accession>A0A9W7XZQ8</accession>
<feature type="compositionally biased region" description="Low complexity" evidence="1">
    <location>
        <begin position="1"/>
        <end position="10"/>
    </location>
</feature>
<dbReference type="EMBL" id="JANBOJ010000041">
    <property type="protein sequence ID" value="KAJ1724111.1"/>
    <property type="molecule type" value="Genomic_DNA"/>
</dbReference>
<reference evidence="2" key="1">
    <citation type="submission" date="2022-07" db="EMBL/GenBank/DDBJ databases">
        <title>Phylogenomic reconstructions and comparative analyses of Kickxellomycotina fungi.</title>
        <authorList>
            <person name="Reynolds N.K."/>
            <person name="Stajich J.E."/>
            <person name="Barry K."/>
            <person name="Grigoriev I.V."/>
            <person name="Crous P."/>
            <person name="Smith M.E."/>
        </authorList>
    </citation>
    <scope>NUCLEOTIDE SEQUENCE</scope>
    <source>
        <strain evidence="2">NBRC 32514</strain>
    </source>
</reference>
<protein>
    <submittedName>
        <fullName evidence="2">Uncharacterized protein</fullName>
    </submittedName>
</protein>
<dbReference type="AlphaFoldDB" id="A0A9W7XZQ8"/>
<organism evidence="2 3">
    <name type="scientific">Coemansia erecta</name>
    <dbReference type="NCBI Taxonomy" id="147472"/>
    <lineage>
        <taxon>Eukaryota</taxon>
        <taxon>Fungi</taxon>
        <taxon>Fungi incertae sedis</taxon>
        <taxon>Zoopagomycota</taxon>
        <taxon>Kickxellomycotina</taxon>
        <taxon>Kickxellomycetes</taxon>
        <taxon>Kickxellales</taxon>
        <taxon>Kickxellaceae</taxon>
        <taxon>Coemansia</taxon>
    </lineage>
</organism>
<feature type="region of interest" description="Disordered" evidence="1">
    <location>
        <begin position="1"/>
        <end position="26"/>
    </location>
</feature>
<gene>
    <name evidence="2" type="ORF">LPJ53_001573</name>
</gene>
<comment type="caution">
    <text evidence="2">The sequence shown here is derived from an EMBL/GenBank/DDBJ whole genome shotgun (WGS) entry which is preliminary data.</text>
</comment>
<evidence type="ECO:0000256" key="1">
    <source>
        <dbReference type="SAM" id="MobiDB-lite"/>
    </source>
</evidence>
<evidence type="ECO:0000313" key="3">
    <source>
        <dbReference type="Proteomes" id="UP001149813"/>
    </source>
</evidence>